<feature type="compositionally biased region" description="Basic and acidic residues" evidence="2">
    <location>
        <begin position="495"/>
        <end position="540"/>
    </location>
</feature>
<dbReference type="Pfam" id="PF02824">
    <property type="entry name" value="TGS"/>
    <property type="match status" value="1"/>
</dbReference>
<dbReference type="GO" id="GO:0005886">
    <property type="term" value="C:plasma membrane"/>
    <property type="evidence" value="ECO:0007669"/>
    <property type="project" value="TreeGrafter"/>
</dbReference>
<dbReference type="Gene3D" id="3.30.460.10">
    <property type="entry name" value="Beta Polymerase, domain 2"/>
    <property type="match status" value="1"/>
</dbReference>
<dbReference type="Gene3D" id="1.10.3210.10">
    <property type="entry name" value="Hypothetical protein af1432"/>
    <property type="match status" value="1"/>
</dbReference>
<comment type="similarity">
    <text evidence="1">Belongs to the RelA/SpoT family.</text>
</comment>
<dbReference type="RefSeq" id="WP_162663427.1">
    <property type="nucleotide sequence ID" value="NZ_CP048020.1"/>
</dbReference>
<dbReference type="FunFam" id="3.10.20.30:FF:000002">
    <property type="entry name" value="GTP pyrophosphokinase (RelA/SpoT)"/>
    <property type="match status" value="1"/>
</dbReference>
<dbReference type="GO" id="GO:0015969">
    <property type="term" value="P:guanosine tetraphosphate metabolic process"/>
    <property type="evidence" value="ECO:0007669"/>
    <property type="project" value="InterPro"/>
</dbReference>
<dbReference type="KEGG" id="trz:GWP43_06155"/>
<dbReference type="PANTHER" id="PTHR21262:SF31">
    <property type="entry name" value="GTP PYROPHOSPHOKINASE"/>
    <property type="match status" value="1"/>
</dbReference>
<feature type="domain" description="TGS" evidence="3">
    <location>
        <begin position="397"/>
        <end position="458"/>
    </location>
</feature>
<dbReference type="InterPro" id="IPR043519">
    <property type="entry name" value="NT_sf"/>
</dbReference>
<dbReference type="SUPFAM" id="SSF81301">
    <property type="entry name" value="Nucleotidyltransferase"/>
    <property type="match status" value="1"/>
</dbReference>
<dbReference type="Gene3D" id="3.10.20.30">
    <property type="match status" value="1"/>
</dbReference>
<evidence type="ECO:0000256" key="2">
    <source>
        <dbReference type="SAM" id="MobiDB-lite"/>
    </source>
</evidence>
<dbReference type="CDD" id="cd01668">
    <property type="entry name" value="TGS_RSH"/>
    <property type="match status" value="1"/>
</dbReference>
<dbReference type="FunFam" id="3.30.460.10:FF:000001">
    <property type="entry name" value="GTP pyrophosphokinase RelA"/>
    <property type="match status" value="1"/>
</dbReference>
<dbReference type="Pfam" id="PF04607">
    <property type="entry name" value="RelA_SpoT"/>
    <property type="match status" value="1"/>
</dbReference>
<dbReference type="InterPro" id="IPR033655">
    <property type="entry name" value="TGS_RelA/SpoT"/>
</dbReference>
<dbReference type="Proteomes" id="UP000464374">
    <property type="component" value="Chromosome"/>
</dbReference>
<protein>
    <submittedName>
        <fullName evidence="4">Bifunctional (P)ppGpp synthetase/guanosine-3',5'-bis(Diphosphate) 3'-pyrophosphohydrolase</fullName>
    </submittedName>
</protein>
<dbReference type="GO" id="GO:0016787">
    <property type="term" value="F:hydrolase activity"/>
    <property type="evidence" value="ECO:0007669"/>
    <property type="project" value="UniProtKB-KW"/>
</dbReference>
<dbReference type="GO" id="GO:0015949">
    <property type="term" value="P:nucleobase-containing small molecule interconversion"/>
    <property type="evidence" value="ECO:0007669"/>
    <property type="project" value="UniProtKB-ARBA"/>
</dbReference>
<evidence type="ECO:0000313" key="5">
    <source>
        <dbReference type="Proteomes" id="UP000464374"/>
    </source>
</evidence>
<sequence length="626" mass="70860">MIQKVENLSSLEHFFAQYPCYAEAESPEDAARITAAWNLLLANRIPDTAADAPIPHDAAHSLRMAHSLAELEMDSESIICALLYSEDGSFTLPDDQLRAQFGDTVADILNAAAKFSDVKLYGKSKEHTDTVCKMFFSLVSDLRVMIVQLADRLDKIRYISEYPAEWQRSIAGEISEIWAPLAQRMGISTVQNELEDLSLKYINREAFDQIKTVVAAKKKEREAFLQSAEKTIYQTMEKAGIKVKVQSRAKHFWSIYQKMKKRNKAADELYDLLAVRILCTTVNECYTILGLMHTVWKPLEGRFKDYIAMPKANGYQSLHTTVICKGGQTLEIQIRTHEMHEIAERGVASHWVYKKHSKNKTANEQELSFVQQVKSLAQQRFNNEEFLAELKSDLLSDSIFVFTPKGDIIELPAGATAVDFAYRIHSSIGEKLVSAKADGAIIPLSRPLKNTQVVEVITHPNAHPTHNQYENAHTTRARQKIRAWLQLNENLLRSEKEEKGQRTDLTEDSAKEALRPPKETPEEAETAKRELESAQKDPKKNPALRIRIGGSTNFPVRFAGCCKPTSDSAICGYVANGRGVIIHRKSCINLKRIPDLEARLIDVEWDIKESKQKNLEKAQKKIKPRK</sequence>
<dbReference type="AlphaFoldDB" id="A0A6P1Y026"/>
<dbReference type="CDD" id="cd05399">
    <property type="entry name" value="NT_Rel-Spo_like"/>
    <property type="match status" value="1"/>
</dbReference>
<accession>A0A6P1Y026</accession>
<dbReference type="EMBL" id="CP048020">
    <property type="protein sequence ID" value="QHX43097.1"/>
    <property type="molecule type" value="Genomic_DNA"/>
</dbReference>
<dbReference type="InterPro" id="IPR007685">
    <property type="entry name" value="RelA_SpoT"/>
</dbReference>
<gene>
    <name evidence="4" type="ORF">GWP43_06155</name>
</gene>
<organism evidence="4 5">
    <name type="scientific">Treponema vincentii</name>
    <dbReference type="NCBI Taxonomy" id="69710"/>
    <lineage>
        <taxon>Bacteria</taxon>
        <taxon>Pseudomonadati</taxon>
        <taxon>Spirochaetota</taxon>
        <taxon>Spirochaetia</taxon>
        <taxon>Spirochaetales</taxon>
        <taxon>Treponemataceae</taxon>
        <taxon>Treponema</taxon>
    </lineage>
</organism>
<dbReference type="PROSITE" id="PS51880">
    <property type="entry name" value="TGS"/>
    <property type="match status" value="1"/>
</dbReference>
<dbReference type="SUPFAM" id="SSF109604">
    <property type="entry name" value="HD-domain/PDEase-like"/>
    <property type="match status" value="1"/>
</dbReference>
<reference evidence="4 5" key="1">
    <citation type="submission" date="2020-01" db="EMBL/GenBank/DDBJ databases">
        <title>Complete genome sequence of a human oral phylogroup 1 Treponema sp. strain ATCC 700766, originally isolated from periodontitis dental plaque.</title>
        <authorList>
            <person name="Chan Y."/>
            <person name="Huo Y.-B."/>
            <person name="Yu X.-L."/>
            <person name="Zeng H."/>
            <person name="Leung W.-K."/>
            <person name="Watt R.M."/>
        </authorList>
    </citation>
    <scope>NUCLEOTIDE SEQUENCE [LARGE SCALE GENOMIC DNA]</scope>
    <source>
        <strain evidence="4 5">OMZ 804</strain>
    </source>
</reference>
<evidence type="ECO:0000313" key="4">
    <source>
        <dbReference type="EMBL" id="QHX43097.1"/>
    </source>
</evidence>
<dbReference type="InterPro" id="IPR012676">
    <property type="entry name" value="TGS-like"/>
</dbReference>
<evidence type="ECO:0000256" key="1">
    <source>
        <dbReference type="ARBA" id="ARBA00007476"/>
    </source>
</evidence>
<feature type="region of interest" description="Disordered" evidence="2">
    <location>
        <begin position="495"/>
        <end position="543"/>
    </location>
</feature>
<dbReference type="InterPro" id="IPR012675">
    <property type="entry name" value="Beta-grasp_dom_sf"/>
</dbReference>
<dbReference type="InterPro" id="IPR004095">
    <property type="entry name" value="TGS"/>
</dbReference>
<dbReference type="SMART" id="SM00954">
    <property type="entry name" value="RelA_SpoT"/>
    <property type="match status" value="1"/>
</dbReference>
<keyword evidence="4" id="KW-0378">Hydrolase</keyword>
<dbReference type="Pfam" id="PF13328">
    <property type="entry name" value="HD_4"/>
    <property type="match status" value="1"/>
</dbReference>
<dbReference type="SUPFAM" id="SSF81271">
    <property type="entry name" value="TGS-like"/>
    <property type="match status" value="1"/>
</dbReference>
<proteinExistence type="inferred from homology"/>
<evidence type="ECO:0000259" key="3">
    <source>
        <dbReference type="PROSITE" id="PS51880"/>
    </source>
</evidence>
<name>A0A6P1Y026_9SPIR</name>
<dbReference type="PANTHER" id="PTHR21262">
    <property type="entry name" value="GUANOSINE-3',5'-BIS DIPHOSPHATE 3'-PYROPHOSPHOHYDROLASE"/>
    <property type="match status" value="1"/>
</dbReference>